<comment type="caution">
    <text evidence="1">The sequence shown here is derived from an EMBL/GenBank/DDBJ whole genome shotgun (WGS) entry which is preliminary data.</text>
</comment>
<proteinExistence type="predicted"/>
<name>A0A0F9PJB7_9ZZZZ</name>
<dbReference type="AlphaFoldDB" id="A0A0F9PJB7"/>
<reference evidence="1" key="1">
    <citation type="journal article" date="2015" name="Nature">
        <title>Complex archaea that bridge the gap between prokaryotes and eukaryotes.</title>
        <authorList>
            <person name="Spang A."/>
            <person name="Saw J.H."/>
            <person name="Jorgensen S.L."/>
            <person name="Zaremba-Niedzwiedzka K."/>
            <person name="Martijn J."/>
            <person name="Lind A.E."/>
            <person name="van Eijk R."/>
            <person name="Schleper C."/>
            <person name="Guy L."/>
            <person name="Ettema T.J."/>
        </authorList>
    </citation>
    <scope>NUCLEOTIDE SEQUENCE</scope>
</reference>
<accession>A0A0F9PJB7</accession>
<gene>
    <name evidence="1" type="ORF">LCGC14_1130920</name>
</gene>
<organism evidence="1">
    <name type="scientific">marine sediment metagenome</name>
    <dbReference type="NCBI Taxonomy" id="412755"/>
    <lineage>
        <taxon>unclassified sequences</taxon>
        <taxon>metagenomes</taxon>
        <taxon>ecological metagenomes</taxon>
    </lineage>
</organism>
<dbReference type="EMBL" id="LAZR01005296">
    <property type="protein sequence ID" value="KKN01121.1"/>
    <property type="molecule type" value="Genomic_DNA"/>
</dbReference>
<evidence type="ECO:0000313" key="1">
    <source>
        <dbReference type="EMBL" id="KKN01121.1"/>
    </source>
</evidence>
<sequence>MADDKLNQAESCFGVVELVADPEDCAWDQPCKYGHRVEHHAVYCHNHNWADSPRKCRRAKSWAFGQDVDTHRDCPGFEARK</sequence>
<protein>
    <submittedName>
        <fullName evidence="1">Uncharacterized protein</fullName>
    </submittedName>
</protein>